<dbReference type="Proteomes" id="UP000321750">
    <property type="component" value="Unassembled WGS sequence"/>
</dbReference>
<protein>
    <submittedName>
        <fullName evidence="1">Uncharacterized protein</fullName>
    </submittedName>
</protein>
<gene>
    <name evidence="1" type="ORF">MGN01_46680</name>
</gene>
<reference evidence="1 2" key="1">
    <citation type="submission" date="2019-07" db="EMBL/GenBank/DDBJ databases">
        <title>Whole genome shotgun sequence of Methylobacterium gnaphalii NBRC 107716.</title>
        <authorList>
            <person name="Hosoyama A."/>
            <person name="Uohara A."/>
            <person name="Ohji S."/>
            <person name="Ichikawa N."/>
        </authorList>
    </citation>
    <scope>NUCLEOTIDE SEQUENCE [LARGE SCALE GENOMIC DNA]</scope>
    <source>
        <strain evidence="1 2">NBRC 107716</strain>
    </source>
</reference>
<proteinExistence type="predicted"/>
<dbReference type="EMBL" id="BJZV01000088">
    <property type="protein sequence ID" value="GEP12823.1"/>
    <property type="molecule type" value="Genomic_DNA"/>
</dbReference>
<evidence type="ECO:0000313" key="2">
    <source>
        <dbReference type="Proteomes" id="UP000321750"/>
    </source>
</evidence>
<organism evidence="1 2">
    <name type="scientific">Methylobacterium gnaphalii</name>
    <dbReference type="NCBI Taxonomy" id="1010610"/>
    <lineage>
        <taxon>Bacteria</taxon>
        <taxon>Pseudomonadati</taxon>
        <taxon>Pseudomonadota</taxon>
        <taxon>Alphaproteobacteria</taxon>
        <taxon>Hyphomicrobiales</taxon>
        <taxon>Methylobacteriaceae</taxon>
        <taxon>Methylobacterium</taxon>
    </lineage>
</organism>
<accession>A0A512JSF9</accession>
<dbReference type="AlphaFoldDB" id="A0A512JSF9"/>
<comment type="caution">
    <text evidence="1">The sequence shown here is derived from an EMBL/GenBank/DDBJ whole genome shotgun (WGS) entry which is preliminary data.</text>
</comment>
<sequence length="76" mass="8299">MQVFFRGYRPDELAGGIQQGDSTAILSPTSLGASGFPRPIKTNDKLTVAGRKRNVQAVEPVSMNDVLVRVNLWLRG</sequence>
<evidence type="ECO:0000313" key="1">
    <source>
        <dbReference type="EMBL" id="GEP12823.1"/>
    </source>
</evidence>
<keyword evidence="2" id="KW-1185">Reference proteome</keyword>
<name>A0A512JSF9_9HYPH</name>